<evidence type="ECO:0000256" key="3">
    <source>
        <dbReference type="ARBA" id="ARBA00022475"/>
    </source>
</evidence>
<evidence type="ECO:0000256" key="5">
    <source>
        <dbReference type="ARBA" id="ARBA00022989"/>
    </source>
</evidence>
<dbReference type="RefSeq" id="WP_109517440.1">
    <property type="nucleotide sequence ID" value="NZ_PDOA01000008.1"/>
</dbReference>
<dbReference type="SUPFAM" id="SSF161098">
    <property type="entry name" value="MetI-like"/>
    <property type="match status" value="1"/>
</dbReference>
<comment type="similarity">
    <text evidence="7">Belongs to the binding-protein-dependent transport system permease family.</text>
</comment>
<evidence type="ECO:0000256" key="4">
    <source>
        <dbReference type="ARBA" id="ARBA00022692"/>
    </source>
</evidence>
<dbReference type="PROSITE" id="PS50928">
    <property type="entry name" value="ABC_TM1"/>
    <property type="match status" value="1"/>
</dbReference>
<feature type="transmembrane region" description="Helical" evidence="7">
    <location>
        <begin position="236"/>
        <end position="262"/>
    </location>
</feature>
<evidence type="ECO:0000256" key="7">
    <source>
        <dbReference type="RuleBase" id="RU363032"/>
    </source>
</evidence>
<feature type="transmembrane region" description="Helical" evidence="7">
    <location>
        <begin position="141"/>
        <end position="166"/>
    </location>
</feature>
<dbReference type="AlphaFoldDB" id="A0A2U1V2V1"/>
<dbReference type="Pfam" id="PF19300">
    <property type="entry name" value="BPD_transp_1_N"/>
    <property type="match status" value="1"/>
</dbReference>
<dbReference type="GO" id="GO:0055085">
    <property type="term" value="P:transmembrane transport"/>
    <property type="evidence" value="ECO:0007669"/>
    <property type="project" value="InterPro"/>
</dbReference>
<keyword evidence="3" id="KW-1003">Cell membrane</keyword>
<protein>
    <submittedName>
        <fullName evidence="9">ABC transporter permease</fullName>
    </submittedName>
</protein>
<name>A0A2U1V2V1_9PROT</name>
<reference evidence="10" key="1">
    <citation type="submission" date="2017-10" db="EMBL/GenBank/DDBJ databases">
        <authorList>
            <person name="Toshchakov S.V."/>
            <person name="Goeva M.A."/>
        </authorList>
    </citation>
    <scope>NUCLEOTIDE SEQUENCE [LARGE SCALE GENOMIC DNA]</scope>
    <source>
        <strain evidence="10">JR1/69-1-13</strain>
    </source>
</reference>
<dbReference type="InterPro" id="IPR000515">
    <property type="entry name" value="MetI-like"/>
</dbReference>
<proteinExistence type="inferred from homology"/>
<evidence type="ECO:0000256" key="2">
    <source>
        <dbReference type="ARBA" id="ARBA00022448"/>
    </source>
</evidence>
<evidence type="ECO:0000259" key="8">
    <source>
        <dbReference type="PROSITE" id="PS50928"/>
    </source>
</evidence>
<dbReference type="OrthoDB" id="9807402at2"/>
<dbReference type="InterPro" id="IPR035906">
    <property type="entry name" value="MetI-like_sf"/>
</dbReference>
<dbReference type="EMBL" id="PDOA01000008">
    <property type="protein sequence ID" value="PWC28213.1"/>
    <property type="molecule type" value="Genomic_DNA"/>
</dbReference>
<dbReference type="PANTHER" id="PTHR43163:SF3">
    <property type="entry name" value="PEPTIDE ABC TRANSPORTER PERMEASE PROTEIN"/>
    <property type="match status" value="1"/>
</dbReference>
<feature type="transmembrane region" description="Helical" evidence="7">
    <location>
        <begin position="110"/>
        <end position="129"/>
    </location>
</feature>
<feature type="transmembrane region" description="Helical" evidence="7">
    <location>
        <begin position="178"/>
        <end position="198"/>
    </location>
</feature>
<evidence type="ECO:0000313" key="9">
    <source>
        <dbReference type="EMBL" id="PWC28213.1"/>
    </source>
</evidence>
<feature type="domain" description="ABC transmembrane type-1" evidence="8">
    <location>
        <begin position="104"/>
        <end position="301"/>
    </location>
</feature>
<dbReference type="InterPro" id="IPR045621">
    <property type="entry name" value="BPD_transp_1_N"/>
</dbReference>
<gene>
    <name evidence="9" type="ORF">CR165_13010</name>
</gene>
<evidence type="ECO:0000256" key="1">
    <source>
        <dbReference type="ARBA" id="ARBA00004651"/>
    </source>
</evidence>
<dbReference type="PANTHER" id="PTHR43163">
    <property type="entry name" value="DIPEPTIDE TRANSPORT SYSTEM PERMEASE PROTEIN DPPB-RELATED"/>
    <property type="match status" value="1"/>
</dbReference>
<dbReference type="Gene3D" id="1.10.3720.10">
    <property type="entry name" value="MetI-like"/>
    <property type="match status" value="1"/>
</dbReference>
<dbReference type="Pfam" id="PF00528">
    <property type="entry name" value="BPD_transp_1"/>
    <property type="match status" value="1"/>
</dbReference>
<evidence type="ECO:0000313" key="10">
    <source>
        <dbReference type="Proteomes" id="UP000245048"/>
    </source>
</evidence>
<keyword evidence="2 7" id="KW-0813">Transport</keyword>
<accession>A0A2U1V2V1</accession>
<keyword evidence="10" id="KW-1185">Reference proteome</keyword>
<organism evidence="9 10">
    <name type="scientific">Teichococcus aestuarii</name>
    <dbReference type="NCBI Taxonomy" id="568898"/>
    <lineage>
        <taxon>Bacteria</taxon>
        <taxon>Pseudomonadati</taxon>
        <taxon>Pseudomonadota</taxon>
        <taxon>Alphaproteobacteria</taxon>
        <taxon>Acetobacterales</taxon>
        <taxon>Roseomonadaceae</taxon>
        <taxon>Roseomonas</taxon>
    </lineage>
</organism>
<evidence type="ECO:0000256" key="6">
    <source>
        <dbReference type="ARBA" id="ARBA00023136"/>
    </source>
</evidence>
<dbReference type="Proteomes" id="UP000245048">
    <property type="component" value="Unassembled WGS sequence"/>
</dbReference>
<keyword evidence="5 7" id="KW-1133">Transmembrane helix</keyword>
<sequence>MGLSLARLLAARLAQAGLVALVVATLCFAALQALPGDLALRVAAARFGEDRVSAAMVEALRAEAGLDRPVLLQYGAWLADLARGRFGRSLVTGQPVLAEVAPRLGLTLRVGALGLLAALLLALPAGLAAGRRPGGWLDRGVAALAALLASAPSFALGGVLVVLLSVRLRWLPVAGDATPWHLVLPVVTLAAALAPGLARVARHGMAEAHGAYATQFARMRGVAPWRIGLRVVARPALVPVVAYLPVLAMQVTEGFIAIEMLFNLDGIGQLLIRSLMARDLPVVAALGLAFALLLGAATLLAELSLRAMDPRLRAGGATA</sequence>
<keyword evidence="4 7" id="KW-0812">Transmembrane</keyword>
<comment type="subcellular location">
    <subcellularLocation>
        <location evidence="1 7">Cell membrane</location>
        <topology evidence="1 7">Multi-pass membrane protein</topology>
    </subcellularLocation>
</comment>
<feature type="transmembrane region" description="Helical" evidence="7">
    <location>
        <begin position="282"/>
        <end position="303"/>
    </location>
</feature>
<dbReference type="GO" id="GO:0005886">
    <property type="term" value="C:plasma membrane"/>
    <property type="evidence" value="ECO:0007669"/>
    <property type="project" value="UniProtKB-SubCell"/>
</dbReference>
<comment type="caution">
    <text evidence="9">The sequence shown here is derived from an EMBL/GenBank/DDBJ whole genome shotgun (WGS) entry which is preliminary data.</text>
</comment>
<keyword evidence="6 7" id="KW-0472">Membrane</keyword>